<dbReference type="AlphaFoldDB" id="A0A9X3S463"/>
<accession>A0A9X3S463</accession>
<sequence>MLDLTEIRARRPEAIAEAASARVRPAWPERLMVIAADHPGRGMLLGDRADLLDRLVVALSRPGVNGVLGTPDVLEDLLLLGALDDKVVFGSMNRGGLAGATWSLDDRFTAYDAAAIAAAGFEGGKMLLRLDPGDALTAPTLEACARAVGELAQRRLTALVEPFWNDTSAEGAMKAISVASALGRTSAYTWLKVPVVEDMERVMAASTLPALILGGGGPADFEAWDRALALPTVRGLVIGRSLLYPQDGDVAAAVDVATGLVMT</sequence>
<gene>
    <name evidence="2" type="ORF">OM076_27765</name>
</gene>
<comment type="caution">
    <text evidence="2">The sequence shown here is derived from an EMBL/GenBank/DDBJ whole genome shotgun (WGS) entry which is preliminary data.</text>
</comment>
<organism evidence="2 3">
    <name type="scientific">Solirubrobacter ginsenosidimutans</name>
    <dbReference type="NCBI Taxonomy" id="490573"/>
    <lineage>
        <taxon>Bacteria</taxon>
        <taxon>Bacillati</taxon>
        <taxon>Actinomycetota</taxon>
        <taxon>Thermoleophilia</taxon>
        <taxon>Solirubrobacterales</taxon>
        <taxon>Solirubrobacteraceae</taxon>
        <taxon>Solirubrobacter</taxon>
    </lineage>
</organism>
<keyword evidence="3" id="KW-1185">Reference proteome</keyword>
<proteinExistence type="predicted"/>
<dbReference type="SUPFAM" id="SSF51569">
    <property type="entry name" value="Aldolase"/>
    <property type="match status" value="1"/>
</dbReference>
<dbReference type="InterPro" id="IPR013785">
    <property type="entry name" value="Aldolase_TIM"/>
</dbReference>
<feature type="domain" description="Cgl0159-like" evidence="1">
    <location>
        <begin position="29"/>
        <end position="257"/>
    </location>
</feature>
<dbReference type="Proteomes" id="UP001149140">
    <property type="component" value="Unassembled WGS sequence"/>
</dbReference>
<dbReference type="Gene3D" id="3.20.20.70">
    <property type="entry name" value="Aldolase class I"/>
    <property type="match status" value="1"/>
</dbReference>
<evidence type="ECO:0000313" key="2">
    <source>
        <dbReference type="EMBL" id="MDA0164102.1"/>
    </source>
</evidence>
<reference evidence="2" key="1">
    <citation type="submission" date="2022-10" db="EMBL/GenBank/DDBJ databases">
        <title>The WGS of Solirubrobacter ginsenosidimutans DSM 21036.</title>
        <authorList>
            <person name="Jiang Z."/>
        </authorList>
    </citation>
    <scope>NUCLEOTIDE SEQUENCE</scope>
    <source>
        <strain evidence="2">DSM 21036</strain>
    </source>
</reference>
<evidence type="ECO:0000259" key="1">
    <source>
        <dbReference type="Pfam" id="PF22649"/>
    </source>
</evidence>
<protein>
    <submittedName>
        <fullName evidence="2">Deoxyribose-phosphate aldolase</fullName>
    </submittedName>
</protein>
<dbReference type="EMBL" id="JAPDOD010000030">
    <property type="protein sequence ID" value="MDA0164102.1"/>
    <property type="molecule type" value="Genomic_DNA"/>
</dbReference>
<dbReference type="RefSeq" id="WP_270043352.1">
    <property type="nucleotide sequence ID" value="NZ_JAPDOD010000030.1"/>
</dbReference>
<evidence type="ECO:0000313" key="3">
    <source>
        <dbReference type="Proteomes" id="UP001149140"/>
    </source>
</evidence>
<name>A0A9X3S463_9ACTN</name>
<dbReference type="InterPro" id="IPR054574">
    <property type="entry name" value="Cgl0159_dom"/>
</dbReference>
<dbReference type="Pfam" id="PF22649">
    <property type="entry name" value="Cgl0159"/>
    <property type="match status" value="1"/>
</dbReference>